<dbReference type="EMBL" id="CP031357">
    <property type="protein sequence ID" value="AXK43125.1"/>
    <property type="molecule type" value="Genomic_DNA"/>
</dbReference>
<reference evidence="2" key="1">
    <citation type="submission" date="2018-07" db="EMBL/GenBank/DDBJ databases">
        <title>Genome sequence of Erythrobacter strain YH-07, an antagonistic bacterium isolated from Yellow Sea.</title>
        <authorList>
            <person name="Tang T."/>
            <person name="Liu Q."/>
            <person name="Sun X."/>
        </authorList>
    </citation>
    <scope>NUCLEOTIDE SEQUENCE [LARGE SCALE GENOMIC DNA]</scope>
    <source>
        <strain evidence="2">YH-07</strain>
    </source>
</reference>
<dbReference type="InterPro" id="IPR008318">
    <property type="entry name" value="UCP030820"/>
</dbReference>
<protein>
    <submittedName>
        <fullName evidence="1">DUF934 domain-containing protein</fullName>
    </submittedName>
</protein>
<keyword evidence="2" id="KW-1185">Reference proteome</keyword>
<sequence>MAETLRYRDDEPVDHPAVTVDSFLDQSNASAVRIEPGDDARALVPHLDRLALIEVNFPAFGDGRGYSSARILREAGYEGELRAVGDVLVDQLAYMRRCGFDAFEPDKQFDREDVAAALERWPGVYQRAADDRTPIWSKRHV</sequence>
<evidence type="ECO:0000313" key="1">
    <source>
        <dbReference type="EMBL" id="AXK43125.1"/>
    </source>
</evidence>
<name>A0A345YGS3_9SPHN</name>
<dbReference type="Proteomes" id="UP000254508">
    <property type="component" value="Chromosome"/>
</dbReference>
<dbReference type="RefSeq" id="WP_115417332.1">
    <property type="nucleotide sequence ID" value="NZ_CP031357.1"/>
</dbReference>
<evidence type="ECO:0000313" key="2">
    <source>
        <dbReference type="Proteomes" id="UP000254508"/>
    </source>
</evidence>
<gene>
    <name evidence="1" type="ORF">DVR09_13055</name>
</gene>
<dbReference type="Pfam" id="PF06073">
    <property type="entry name" value="DUF934"/>
    <property type="match status" value="1"/>
</dbReference>
<dbReference type="PIRSF" id="PIRSF030820">
    <property type="entry name" value="UCP030820"/>
    <property type="match status" value="1"/>
</dbReference>
<accession>A0A345YGS3</accession>
<proteinExistence type="predicted"/>
<organism evidence="1 2">
    <name type="scientific">Erythrobacter aureus</name>
    <dbReference type="NCBI Taxonomy" id="2182384"/>
    <lineage>
        <taxon>Bacteria</taxon>
        <taxon>Pseudomonadati</taxon>
        <taxon>Pseudomonadota</taxon>
        <taxon>Alphaproteobacteria</taxon>
        <taxon>Sphingomonadales</taxon>
        <taxon>Erythrobacteraceae</taxon>
        <taxon>Erythrobacter/Porphyrobacter group</taxon>
        <taxon>Erythrobacter</taxon>
    </lineage>
</organism>
<dbReference type="AlphaFoldDB" id="A0A345YGS3"/>
<dbReference type="KEGG" id="err:DVR09_13055"/>
<dbReference type="OrthoDB" id="9800421at2"/>